<feature type="non-terminal residue" evidence="2">
    <location>
        <position position="1"/>
    </location>
</feature>
<dbReference type="InterPro" id="IPR029060">
    <property type="entry name" value="PIN-like_dom_sf"/>
</dbReference>
<dbReference type="InterPro" id="IPR026784">
    <property type="entry name" value="Coact_PPARg"/>
</dbReference>
<dbReference type="SUPFAM" id="SSF88723">
    <property type="entry name" value="PIN domain-like"/>
    <property type="match status" value="1"/>
</dbReference>
<organism evidence="2 3">
    <name type="scientific">Homarus americanus</name>
    <name type="common">American lobster</name>
    <dbReference type="NCBI Taxonomy" id="6706"/>
    <lineage>
        <taxon>Eukaryota</taxon>
        <taxon>Metazoa</taxon>
        <taxon>Ecdysozoa</taxon>
        <taxon>Arthropoda</taxon>
        <taxon>Crustacea</taxon>
        <taxon>Multicrustacea</taxon>
        <taxon>Malacostraca</taxon>
        <taxon>Eumalacostraca</taxon>
        <taxon>Eucarida</taxon>
        <taxon>Decapoda</taxon>
        <taxon>Pleocyemata</taxon>
        <taxon>Astacidea</taxon>
        <taxon>Nephropoidea</taxon>
        <taxon>Nephropidae</taxon>
        <taxon>Homarus</taxon>
    </lineage>
</organism>
<proteinExistence type="inferred from homology"/>
<comment type="similarity">
    <text evidence="1">Belongs to the constitutive coactivator of PPAR-gamma family.</text>
</comment>
<evidence type="ECO:0000313" key="3">
    <source>
        <dbReference type="Proteomes" id="UP000747542"/>
    </source>
</evidence>
<name>A0A8J5JK49_HOMAM</name>
<protein>
    <submittedName>
        <fullName evidence="2">Constitutive coactivator of peroxisome proliferator-activated receptor gamma-like</fullName>
    </submittedName>
</protein>
<dbReference type="PANTHER" id="PTHR15976">
    <property type="entry name" value="CONSTITUTIVE COACTIVATOR OF PEROXISOME PROLIFERATOR-ACTIVATED RECEPTOR GAMMA"/>
    <property type="match status" value="1"/>
</dbReference>
<dbReference type="PANTHER" id="PTHR15976:SF17">
    <property type="entry name" value="CONSTITUTIVE COACTIVATOR OF PEROXISOME PROLIFERATOR-ACTIVATED RECEPTOR GAMMA"/>
    <property type="match status" value="1"/>
</dbReference>
<dbReference type="Proteomes" id="UP000747542">
    <property type="component" value="Unassembled WGS sequence"/>
</dbReference>
<dbReference type="EMBL" id="JAHLQT010031743">
    <property type="protein sequence ID" value="KAG7160037.1"/>
    <property type="molecule type" value="Genomic_DNA"/>
</dbReference>
<gene>
    <name evidence="2" type="primary">Fam120b-L</name>
    <name evidence="2" type="ORF">Hamer_G017490</name>
</gene>
<comment type="caution">
    <text evidence="2">The sequence shown here is derived from an EMBL/GenBank/DDBJ whole genome shotgun (WGS) entry which is preliminary data.</text>
</comment>
<reference evidence="2" key="1">
    <citation type="journal article" date="2021" name="Sci. Adv.">
        <title>The American lobster genome reveals insights on longevity, neural, and immune adaptations.</title>
        <authorList>
            <person name="Polinski J.M."/>
            <person name="Zimin A.V."/>
            <person name="Clark K.F."/>
            <person name="Kohn A.B."/>
            <person name="Sadowski N."/>
            <person name="Timp W."/>
            <person name="Ptitsyn A."/>
            <person name="Khanna P."/>
            <person name="Romanova D.Y."/>
            <person name="Williams P."/>
            <person name="Greenwood S.J."/>
            <person name="Moroz L.L."/>
            <person name="Walt D.R."/>
            <person name="Bodnar A.G."/>
        </authorList>
    </citation>
    <scope>NUCLEOTIDE SEQUENCE</scope>
    <source>
        <strain evidence="2">GMGI-L3</strain>
    </source>
</reference>
<sequence>IHLQDVLGCPVFTCLDECDKAVAEYAKKFGAMGILGQDSDYIIYNTSHYYFSINHLNLETLDTIMYDRNALSRVLHITIDQLPVLSCLIGNDVIRQEDLLLFHQQSLKMSSHHHHRHHNRPPPEILIPKVATFINTQPSMDHLLQQLPLLARAVFRDENRAHLLVEGIKMYQLDLETGPDEFTQKIEDTSVISNNHFSKT</sequence>
<evidence type="ECO:0000313" key="2">
    <source>
        <dbReference type="EMBL" id="KAG7160037.1"/>
    </source>
</evidence>
<keyword evidence="3" id="KW-1185">Reference proteome</keyword>
<dbReference type="GO" id="GO:0005634">
    <property type="term" value="C:nucleus"/>
    <property type="evidence" value="ECO:0007669"/>
    <property type="project" value="TreeGrafter"/>
</dbReference>
<dbReference type="AlphaFoldDB" id="A0A8J5JK49"/>
<accession>A0A8J5JK49</accession>
<evidence type="ECO:0000256" key="1">
    <source>
        <dbReference type="ARBA" id="ARBA00009495"/>
    </source>
</evidence>
<keyword evidence="2" id="KW-0675">Receptor</keyword>